<organism evidence="1 2">
    <name type="scientific">Sporanaerobium hydrogeniformans</name>
    <dbReference type="NCBI Taxonomy" id="3072179"/>
    <lineage>
        <taxon>Bacteria</taxon>
        <taxon>Bacillati</taxon>
        <taxon>Bacillota</taxon>
        <taxon>Clostridia</taxon>
        <taxon>Lachnospirales</taxon>
        <taxon>Lachnospiraceae</taxon>
        <taxon>Sporanaerobium</taxon>
    </lineage>
</organism>
<name>A0AC61DID1_9FIRM</name>
<dbReference type="EMBL" id="PEDL01000001">
    <property type="protein sequence ID" value="PHV72458.1"/>
    <property type="molecule type" value="Genomic_DNA"/>
</dbReference>
<dbReference type="Proteomes" id="UP000224460">
    <property type="component" value="Unassembled WGS sequence"/>
</dbReference>
<comment type="caution">
    <text evidence="1">The sequence shown here is derived from an EMBL/GenBank/DDBJ whole genome shotgun (WGS) entry which is preliminary data.</text>
</comment>
<evidence type="ECO:0000313" key="1">
    <source>
        <dbReference type="EMBL" id="PHV72458.1"/>
    </source>
</evidence>
<keyword evidence="2" id="KW-1185">Reference proteome</keyword>
<proteinExistence type="predicted"/>
<evidence type="ECO:0000313" key="2">
    <source>
        <dbReference type="Proteomes" id="UP000224460"/>
    </source>
</evidence>
<reference evidence="1" key="1">
    <citation type="submission" date="2017-10" db="EMBL/GenBank/DDBJ databases">
        <title>Genome sequence of cellulolytic Lachnospiraceae bacterium XHS1971 isolated from hotspring sediment.</title>
        <authorList>
            <person name="Vasudevan G."/>
            <person name="Joshi A.J."/>
            <person name="Hivarkar S."/>
            <person name="Lanjekar V.B."/>
            <person name="Dhakephalkar P.K."/>
            <person name="Dagar S."/>
        </authorList>
    </citation>
    <scope>NUCLEOTIDE SEQUENCE</scope>
    <source>
        <strain evidence="1">XHS1971</strain>
    </source>
</reference>
<protein>
    <submittedName>
        <fullName evidence="1">LacI family transcriptional regulator</fullName>
    </submittedName>
</protein>
<gene>
    <name evidence="1" type="ORF">CS063_01260</name>
</gene>
<accession>A0AC61DID1</accession>
<sequence>MKDIAKQTGLGLATISKYLNGGNVLEANRIAIENAIEELNFHVNEFARGLKTNKSKTIGVVIPELSNIFCTSIITCIEDILRQNGYGILVCDCRTDAKLEYEATEFLVNKMVDGIINMPVSSDGAHLQLPLSKNLPVVLIDRKIEGLPVDAVVVNNIEASQKAIEHLLQKGHKDIGIICGPKDVFTSNERLLGYNQAFIKKGILPNQNLISYGDYTVEGGHSALKELLKREPHLSAVFVTNYEMTLGAIIALNELGIKMPEQISLIGFDNLHLAQVIKPKLTIISQPITQIAQSAAHMMLKRLAGIGISAGETINLPTELLMGESVLTKNRE</sequence>